<sequence>MSAFCLPEHRSASLFLACVVCLTTLLPSVPTYAEKVVEKNLTLTAFIGADSTAVQLSDHSAGADIIDGLKFYRSSDNHCDSENYAACNAGQMDIFSRDGSNSNIITDTAAQLNQTGYYRFQQGSFFSDQFGVTAGEHLTEMPVRFGHATVKFKNKIWVIGGRTRSTFDNDVWSSGDGVSWTLETAHAAFRGRAGHSVVSFPDPETGEETLWLTAGMTWDGVPFNDVWSSVDGVNWTQAYPTDPTSEHFQRRDQTQIVVFPDAVTGKDKLWLIGGGFNYSMAGIHFFGILNDVWSSVDGRNWVEETSSAAFPPRLSHQVVVFPDPVTHEKKLWLIGGGTGGEDRFDDYKHDIWSSTDAVNWVQVKETSPFSRRAHHRTAVFTDPVDGIEKIWLMGGFFMGTTLGDIWSSADGENWQKRLERGAFVFSSRYGLEVFQDPQTGQQRMWKIAGRTPTNGPEKDIWVSDDGVNWAQAYQRQLTLSPTFYDITAAPARSGKISPVTTSLVQGGNTTLTVIPDAHYRIRNVMGCDGELNGNLYQINNIAADCTVIAQMAAVLYTVNTVAEGQGTLTPELKLVQEGSDLQLTVTPEPGYRLASIDGCDGSLLGDIYRINNLSGDCTVTAVFEAIFYTVTSNVSGGGTVTPALITIAAGADVSLIINADDGYQLAAVTGCDGELSGTSYTISALMADCSVSVEFRAIEPDTVFIATPVFDIPAGTYSAAQTITIHSASEDVSIRYTLDSSSPDINTGSVLDNGGTVLLTESAQLKAIAVDTEGNTSELLQATYRIEKNSTAAGNNSSGNNGGGALSLFWLLSLALLVTLADRRRLV</sequence>
<dbReference type="Pfam" id="PF13290">
    <property type="entry name" value="CHB_HEX_C_1"/>
    <property type="match status" value="1"/>
</dbReference>
<dbReference type="RefSeq" id="WP_260975416.1">
    <property type="nucleotide sequence ID" value="NZ_JAOANI010000014.1"/>
</dbReference>
<feature type="domain" description="GH29D-like beta-sandwich" evidence="1">
    <location>
        <begin position="713"/>
        <end position="778"/>
    </location>
</feature>
<dbReference type="EMBL" id="JAOANI010000014">
    <property type="protein sequence ID" value="MCT7358511.1"/>
    <property type="molecule type" value="Genomic_DNA"/>
</dbReference>
<evidence type="ECO:0000313" key="4">
    <source>
        <dbReference type="Proteomes" id="UP001147830"/>
    </source>
</evidence>
<dbReference type="Pfam" id="PF18998">
    <property type="entry name" value="Flg_new_2"/>
    <property type="match status" value="3"/>
</dbReference>
<evidence type="ECO:0000259" key="2">
    <source>
        <dbReference type="Pfam" id="PF18998"/>
    </source>
</evidence>
<dbReference type="Proteomes" id="UP001147830">
    <property type="component" value="Unassembled WGS sequence"/>
</dbReference>
<reference evidence="3" key="1">
    <citation type="journal article" date="2022" name="Front. Microbiol.">
        <title>Genome-based taxonomic rearrangement of Oceanobacter-related bacteria including the description of Thalassolituus hydrocarbonoclasticus sp. nov. and Thalassolituus pacificus sp. nov. and emended description of the genus Thalassolituus.</title>
        <authorList>
            <person name="Dong C."/>
            <person name="Wei L."/>
            <person name="Wang J."/>
            <person name="Lai Q."/>
            <person name="Huang Z."/>
            <person name="Shao Z."/>
        </authorList>
    </citation>
    <scope>NUCLEOTIDE SEQUENCE</scope>
    <source>
        <strain evidence="3">59MF3M-4</strain>
    </source>
</reference>
<gene>
    <name evidence="3" type="ORF">NYR02_05685</name>
</gene>
<evidence type="ECO:0000313" key="3">
    <source>
        <dbReference type="EMBL" id="MCT7358511.1"/>
    </source>
</evidence>
<name>A0A9X2WE67_9GAMM</name>
<organism evidence="3 4">
    <name type="scientific">Thalassolituus pacificus</name>
    <dbReference type="NCBI Taxonomy" id="2975440"/>
    <lineage>
        <taxon>Bacteria</taxon>
        <taxon>Pseudomonadati</taxon>
        <taxon>Pseudomonadota</taxon>
        <taxon>Gammaproteobacteria</taxon>
        <taxon>Oceanospirillales</taxon>
        <taxon>Oceanospirillaceae</taxon>
        <taxon>Thalassolituus</taxon>
    </lineage>
</organism>
<proteinExistence type="predicted"/>
<feature type="domain" description="Bacterial repeat" evidence="2">
    <location>
        <begin position="628"/>
        <end position="698"/>
    </location>
</feature>
<dbReference type="AlphaFoldDB" id="A0A9X2WE67"/>
<evidence type="ECO:0000259" key="1">
    <source>
        <dbReference type="Pfam" id="PF13290"/>
    </source>
</evidence>
<dbReference type="InterPro" id="IPR015915">
    <property type="entry name" value="Kelch-typ_b-propeller"/>
</dbReference>
<dbReference type="SUPFAM" id="SSF117281">
    <property type="entry name" value="Kelch motif"/>
    <property type="match status" value="1"/>
</dbReference>
<feature type="domain" description="Bacterial repeat" evidence="2">
    <location>
        <begin position="484"/>
        <end position="531"/>
    </location>
</feature>
<dbReference type="InterPro" id="IPR059177">
    <property type="entry name" value="GH29D-like_dom"/>
</dbReference>
<dbReference type="InterPro" id="IPR044060">
    <property type="entry name" value="Bacterial_rp_domain"/>
</dbReference>
<reference evidence="3" key="2">
    <citation type="submission" date="2022-08" db="EMBL/GenBank/DDBJ databases">
        <authorList>
            <person name="Dong C."/>
        </authorList>
    </citation>
    <scope>NUCLEOTIDE SEQUENCE</scope>
    <source>
        <strain evidence="3">59MF3M-4</strain>
    </source>
</reference>
<comment type="caution">
    <text evidence="3">The sequence shown here is derived from an EMBL/GenBank/DDBJ whole genome shotgun (WGS) entry which is preliminary data.</text>
</comment>
<dbReference type="Gene3D" id="2.120.10.80">
    <property type="entry name" value="Kelch-type beta propeller"/>
    <property type="match status" value="2"/>
</dbReference>
<protein>
    <submittedName>
        <fullName evidence="3">Chitobiase/beta-hexosaminidase C-terminal domain-containing protein</fullName>
    </submittedName>
</protein>
<keyword evidence="4" id="KW-1185">Reference proteome</keyword>
<accession>A0A9X2WE67</accession>
<dbReference type="PANTHER" id="PTHR23244">
    <property type="entry name" value="KELCH REPEAT DOMAIN"/>
    <property type="match status" value="1"/>
</dbReference>
<feature type="domain" description="Bacterial repeat" evidence="2">
    <location>
        <begin position="556"/>
        <end position="626"/>
    </location>
</feature>